<organism evidence="1 2">
    <name type="scientific">Thermasporomyces composti</name>
    <dbReference type="NCBI Taxonomy" id="696763"/>
    <lineage>
        <taxon>Bacteria</taxon>
        <taxon>Bacillati</taxon>
        <taxon>Actinomycetota</taxon>
        <taxon>Actinomycetes</taxon>
        <taxon>Propionibacteriales</taxon>
        <taxon>Nocardioidaceae</taxon>
        <taxon>Thermasporomyces</taxon>
    </lineage>
</organism>
<dbReference type="InterPro" id="IPR009561">
    <property type="entry name" value="DUF1177"/>
</dbReference>
<dbReference type="AlphaFoldDB" id="A0A3D9UZS0"/>
<keyword evidence="2" id="KW-1185">Reference proteome</keyword>
<gene>
    <name evidence="1" type="ORF">DFJ64_0401</name>
</gene>
<comment type="caution">
    <text evidence="1">The sequence shown here is derived from an EMBL/GenBank/DDBJ whole genome shotgun (WGS) entry which is preliminary data.</text>
</comment>
<dbReference type="RefSeq" id="WP_115848889.1">
    <property type="nucleotide sequence ID" value="NZ_QTUC01000001.1"/>
</dbReference>
<dbReference type="EMBL" id="QTUC01000001">
    <property type="protein sequence ID" value="REF35032.1"/>
    <property type="molecule type" value="Genomic_DNA"/>
</dbReference>
<name>A0A3D9UZS0_THECX</name>
<protein>
    <submittedName>
        <fullName evidence="1">Uncharacterized protein DUF1177</fullName>
    </submittedName>
</protein>
<dbReference type="OrthoDB" id="9782903at2"/>
<reference evidence="1 2" key="1">
    <citation type="submission" date="2018-08" db="EMBL/GenBank/DDBJ databases">
        <title>Sequencing the genomes of 1000 actinobacteria strains.</title>
        <authorList>
            <person name="Klenk H.-P."/>
        </authorList>
    </citation>
    <scope>NUCLEOTIDE SEQUENCE [LARGE SCALE GENOMIC DNA]</scope>
    <source>
        <strain evidence="1 2">DSM 22891</strain>
    </source>
</reference>
<sequence>MSWRHVIDVYDLLDDPRVNGDAVAAYLRGVGATDVEVRTVTGAKGSTDFVRVLVPGAAGRRSGGTAPTLCVVGRLGGLGARPEQIGFVSDGDGALVAVATAAKLASMRERGDVLTGDVLVATHICPNAPTRPHDPVPFMDSPVDIATMNAHEVDATADAVLSVDTTKGNLVCNEVGFAISPTVKEGWILRVSPDLLAVQQRVTGRLPVVLPLATQDITPYGNGVHHINSILQPATVTAAPVVGVAITTETAVAGSATGATDLRSVEAAVRFCIEVAKDFGRGACSFYDADEFARLVELYGPMTHLQAPAARRP</sequence>
<dbReference type="Pfam" id="PF06675">
    <property type="entry name" value="DUF1177"/>
    <property type="match status" value="1"/>
</dbReference>
<accession>A0A3D9UZS0</accession>
<proteinExistence type="predicted"/>
<evidence type="ECO:0000313" key="1">
    <source>
        <dbReference type="EMBL" id="REF35032.1"/>
    </source>
</evidence>
<dbReference type="Proteomes" id="UP000256485">
    <property type="component" value="Unassembled WGS sequence"/>
</dbReference>
<evidence type="ECO:0000313" key="2">
    <source>
        <dbReference type="Proteomes" id="UP000256485"/>
    </source>
</evidence>